<dbReference type="Proteomes" id="UP000280861">
    <property type="component" value="Unassembled WGS sequence"/>
</dbReference>
<proteinExistence type="predicted"/>
<dbReference type="EMBL" id="UXAU01000009">
    <property type="protein sequence ID" value="VDC18368.1"/>
    <property type="molecule type" value="Genomic_DNA"/>
</dbReference>
<sequence>MSGKPVSKSLHRRSSRTLPAVFTSLVLLILAGLAAWGAVAYLAGGSWPAFLTATDAGVSGITWNNPGVWAAAIVVLIAGLVLLFAAILPGQHTAARITGATSTGLTETVITRRGLARLAAAHADQTDGVESSSATATGKSVAVVVSTSLHEPGSLSRDIKDSLDRKFRDVGLTPAPRVSVRVRTSN</sequence>
<reference evidence="3 4" key="1">
    <citation type="submission" date="2018-11" db="EMBL/GenBank/DDBJ databases">
        <authorList>
            <person name="Criscuolo A."/>
        </authorList>
    </citation>
    <scope>NUCLEOTIDE SEQUENCE [LARGE SCALE GENOMIC DNA]</scope>
    <source>
        <strain evidence="3">AT11b</strain>
    </source>
</reference>
<feature type="transmembrane region" description="Helical" evidence="1">
    <location>
        <begin position="67"/>
        <end position="88"/>
    </location>
</feature>
<gene>
    <name evidence="3" type="ORF">PSET11_00234</name>
</gene>
<evidence type="ECO:0000259" key="2">
    <source>
        <dbReference type="Pfam" id="PF19803"/>
    </source>
</evidence>
<evidence type="ECO:0000256" key="1">
    <source>
        <dbReference type="SAM" id="Phobius"/>
    </source>
</evidence>
<evidence type="ECO:0000313" key="3">
    <source>
        <dbReference type="EMBL" id="VDC18368.1"/>
    </source>
</evidence>
<feature type="domain" description="DUF6286" evidence="2">
    <location>
        <begin position="78"/>
        <end position="183"/>
    </location>
</feature>
<dbReference type="RefSeq" id="WP_124089915.1">
    <property type="nucleotide sequence ID" value="NZ_CBCRYA010000006.1"/>
</dbReference>
<accession>A0A3P5WD59</accession>
<dbReference type="OrthoDB" id="4946415at2"/>
<name>A0A3P5WD59_9MICC</name>
<evidence type="ECO:0000313" key="4">
    <source>
        <dbReference type="Proteomes" id="UP000280861"/>
    </source>
</evidence>
<keyword evidence="1" id="KW-0812">Transmembrane</keyword>
<feature type="transmembrane region" description="Helical" evidence="1">
    <location>
        <begin position="21"/>
        <end position="47"/>
    </location>
</feature>
<protein>
    <recommendedName>
        <fullName evidence="2">DUF6286 domain-containing protein</fullName>
    </recommendedName>
</protein>
<organism evidence="3 4">
    <name type="scientific">Arthrobacter ulcerisalmonis</name>
    <dbReference type="NCBI Taxonomy" id="2483813"/>
    <lineage>
        <taxon>Bacteria</taxon>
        <taxon>Bacillati</taxon>
        <taxon>Actinomycetota</taxon>
        <taxon>Actinomycetes</taxon>
        <taxon>Micrococcales</taxon>
        <taxon>Micrococcaceae</taxon>
        <taxon>Arthrobacter</taxon>
    </lineage>
</organism>
<keyword evidence="1" id="KW-0472">Membrane</keyword>
<dbReference type="AlphaFoldDB" id="A0A3P5WD59"/>
<dbReference type="Pfam" id="PF19803">
    <property type="entry name" value="DUF6286"/>
    <property type="match status" value="1"/>
</dbReference>
<keyword evidence="4" id="KW-1185">Reference proteome</keyword>
<keyword evidence="1" id="KW-1133">Transmembrane helix</keyword>
<dbReference type="InterPro" id="IPR046253">
    <property type="entry name" value="DUF6286"/>
</dbReference>